<evidence type="ECO:0000256" key="5">
    <source>
        <dbReference type="ARBA" id="ARBA00022908"/>
    </source>
</evidence>
<evidence type="ECO:0000259" key="11">
    <source>
        <dbReference type="PROSITE" id="PS51900"/>
    </source>
</evidence>
<keyword evidence="6 9" id="KW-0238">DNA-binding</keyword>
<dbReference type="InterPro" id="IPR050090">
    <property type="entry name" value="Tyrosine_recombinase_XerCD"/>
</dbReference>
<organism evidence="12 13">
    <name type="scientific">Candidatus Uhrbacteria bacterium CG10_big_fil_rev_8_21_14_0_10_48_11</name>
    <dbReference type="NCBI Taxonomy" id="1975037"/>
    <lineage>
        <taxon>Bacteria</taxon>
        <taxon>Candidatus Uhriibacteriota</taxon>
    </lineage>
</organism>
<keyword evidence="7" id="KW-0233">DNA recombination</keyword>
<dbReference type="InterPro" id="IPR013762">
    <property type="entry name" value="Integrase-like_cat_sf"/>
</dbReference>
<dbReference type="AlphaFoldDB" id="A0A2M8LDT1"/>
<evidence type="ECO:0000256" key="9">
    <source>
        <dbReference type="PROSITE-ProRule" id="PRU01248"/>
    </source>
</evidence>
<reference evidence="12 13" key="1">
    <citation type="submission" date="2017-09" db="EMBL/GenBank/DDBJ databases">
        <title>Depth-based differentiation of microbial function through sediment-hosted aquifers and enrichment of novel symbionts in the deep terrestrial subsurface.</title>
        <authorList>
            <person name="Probst A.J."/>
            <person name="Ladd B."/>
            <person name="Jarett J.K."/>
            <person name="Geller-Mcgrath D.E."/>
            <person name="Sieber C.M."/>
            <person name="Emerson J.B."/>
            <person name="Anantharaman K."/>
            <person name="Thomas B.C."/>
            <person name="Malmstrom R."/>
            <person name="Stieglmeier M."/>
            <person name="Klingl A."/>
            <person name="Woyke T."/>
            <person name="Ryan C.M."/>
            <person name="Banfield J.F."/>
        </authorList>
    </citation>
    <scope>NUCLEOTIDE SEQUENCE [LARGE SCALE GENOMIC DNA]</scope>
    <source>
        <strain evidence="12">CG10_big_fil_rev_8_21_14_0_10_48_11</strain>
    </source>
</reference>
<dbReference type="InterPro" id="IPR002104">
    <property type="entry name" value="Integrase_catalytic"/>
</dbReference>
<keyword evidence="2" id="KW-0963">Cytoplasm</keyword>
<dbReference type="InterPro" id="IPR010998">
    <property type="entry name" value="Integrase_recombinase_N"/>
</dbReference>
<dbReference type="GO" id="GO:0003677">
    <property type="term" value="F:DNA binding"/>
    <property type="evidence" value="ECO:0007669"/>
    <property type="project" value="UniProtKB-UniRule"/>
</dbReference>
<dbReference type="InterPro" id="IPR044068">
    <property type="entry name" value="CB"/>
</dbReference>
<dbReference type="SUPFAM" id="SSF56349">
    <property type="entry name" value="DNA breaking-rejoining enzymes"/>
    <property type="match status" value="1"/>
</dbReference>
<dbReference type="GO" id="GO:0006310">
    <property type="term" value="P:DNA recombination"/>
    <property type="evidence" value="ECO:0007669"/>
    <property type="project" value="UniProtKB-KW"/>
</dbReference>
<dbReference type="Proteomes" id="UP000231152">
    <property type="component" value="Unassembled WGS sequence"/>
</dbReference>
<dbReference type="PROSITE" id="PS51900">
    <property type="entry name" value="CB"/>
    <property type="match status" value="1"/>
</dbReference>
<evidence type="ECO:0008006" key="14">
    <source>
        <dbReference type="Google" id="ProtNLM"/>
    </source>
</evidence>
<accession>A0A2M8LDT1</accession>
<dbReference type="InterPro" id="IPR004107">
    <property type="entry name" value="Integrase_SAM-like_N"/>
</dbReference>
<evidence type="ECO:0000256" key="2">
    <source>
        <dbReference type="ARBA" id="ARBA00022490"/>
    </source>
</evidence>
<evidence type="ECO:0000256" key="4">
    <source>
        <dbReference type="ARBA" id="ARBA00022829"/>
    </source>
</evidence>
<dbReference type="Gene3D" id="1.10.150.130">
    <property type="match status" value="1"/>
</dbReference>
<protein>
    <recommendedName>
        <fullName evidence="14">Tyrosine recombinase XerC</fullName>
    </recommendedName>
</protein>
<evidence type="ECO:0000256" key="7">
    <source>
        <dbReference type="ARBA" id="ARBA00023172"/>
    </source>
</evidence>
<feature type="domain" description="Tyr recombinase" evidence="10">
    <location>
        <begin position="114"/>
        <end position="314"/>
    </location>
</feature>
<dbReference type="Pfam" id="PF02899">
    <property type="entry name" value="Phage_int_SAM_1"/>
    <property type="match status" value="1"/>
</dbReference>
<dbReference type="GO" id="GO:0005737">
    <property type="term" value="C:cytoplasm"/>
    <property type="evidence" value="ECO:0007669"/>
    <property type="project" value="UniProtKB-SubCell"/>
</dbReference>
<keyword evidence="3" id="KW-0132">Cell division</keyword>
<dbReference type="GO" id="GO:0051301">
    <property type="term" value="P:cell division"/>
    <property type="evidence" value="ECO:0007669"/>
    <property type="project" value="UniProtKB-KW"/>
</dbReference>
<name>A0A2M8LDT1_9BACT</name>
<dbReference type="Pfam" id="PF00589">
    <property type="entry name" value="Phage_integrase"/>
    <property type="match status" value="1"/>
</dbReference>
<evidence type="ECO:0000313" key="13">
    <source>
        <dbReference type="Proteomes" id="UP000231152"/>
    </source>
</evidence>
<dbReference type="SUPFAM" id="SSF47823">
    <property type="entry name" value="lambda integrase-like, N-terminal domain"/>
    <property type="match status" value="1"/>
</dbReference>
<evidence type="ECO:0000259" key="10">
    <source>
        <dbReference type="PROSITE" id="PS51898"/>
    </source>
</evidence>
<dbReference type="EMBL" id="PFET01000013">
    <property type="protein sequence ID" value="PJE75593.1"/>
    <property type="molecule type" value="Genomic_DNA"/>
</dbReference>
<dbReference type="GO" id="GO:0007059">
    <property type="term" value="P:chromosome segregation"/>
    <property type="evidence" value="ECO:0007669"/>
    <property type="project" value="UniProtKB-KW"/>
</dbReference>
<sequence length="321" mass="37151">MADLERYRKEFLEYLEIEKNRSLATIRNYGFYLERFNVWADEHKVSSTGQISAELMRQYRLWLNRFTDEHGDVLKKNTQNYHLIALRSFLKYLAKRDVKSLAPEKIELMKMPDRSIAFLSSDELERLLDAPTNVKQPKIVQLRDQAILATLFSTGLRVSELAGLKTEQVNLRDKKTDALTEFSVRGKGSKVRVVFLSADARQRLRDYLDARYDTAPYLFVRHDRAKTKQTERDRNEGGAPLTPRSVERTVTRYAKVAGITKKVSPHTLRHSFATDLLINGADLRSVQSLLGHASVTTTQIYTHLTDQQLKKVHEQFHGKRK</sequence>
<evidence type="ECO:0000256" key="6">
    <source>
        <dbReference type="ARBA" id="ARBA00023125"/>
    </source>
</evidence>
<dbReference type="GO" id="GO:0015074">
    <property type="term" value="P:DNA integration"/>
    <property type="evidence" value="ECO:0007669"/>
    <property type="project" value="UniProtKB-KW"/>
</dbReference>
<keyword evidence="5" id="KW-0229">DNA integration</keyword>
<keyword evidence="4" id="KW-0159">Chromosome partition</keyword>
<evidence type="ECO:0000256" key="1">
    <source>
        <dbReference type="ARBA" id="ARBA00004496"/>
    </source>
</evidence>
<evidence type="ECO:0000256" key="3">
    <source>
        <dbReference type="ARBA" id="ARBA00022618"/>
    </source>
</evidence>
<evidence type="ECO:0000313" key="12">
    <source>
        <dbReference type="EMBL" id="PJE75593.1"/>
    </source>
</evidence>
<dbReference type="PROSITE" id="PS51898">
    <property type="entry name" value="TYR_RECOMBINASE"/>
    <property type="match status" value="1"/>
</dbReference>
<evidence type="ECO:0000256" key="8">
    <source>
        <dbReference type="ARBA" id="ARBA00023306"/>
    </source>
</evidence>
<comment type="subcellular location">
    <subcellularLocation>
        <location evidence="1">Cytoplasm</location>
    </subcellularLocation>
</comment>
<feature type="domain" description="Core-binding (CB)" evidence="11">
    <location>
        <begin position="2"/>
        <end position="94"/>
    </location>
</feature>
<dbReference type="PANTHER" id="PTHR30349:SF77">
    <property type="entry name" value="TYROSINE RECOMBINASE XERC"/>
    <property type="match status" value="1"/>
</dbReference>
<proteinExistence type="predicted"/>
<dbReference type="PANTHER" id="PTHR30349">
    <property type="entry name" value="PHAGE INTEGRASE-RELATED"/>
    <property type="match status" value="1"/>
</dbReference>
<dbReference type="InterPro" id="IPR011010">
    <property type="entry name" value="DNA_brk_join_enz"/>
</dbReference>
<dbReference type="Gene3D" id="1.10.443.10">
    <property type="entry name" value="Intergrase catalytic core"/>
    <property type="match status" value="1"/>
</dbReference>
<keyword evidence="8" id="KW-0131">Cell cycle</keyword>
<gene>
    <name evidence="12" type="ORF">COV04_04170</name>
</gene>
<comment type="caution">
    <text evidence="12">The sequence shown here is derived from an EMBL/GenBank/DDBJ whole genome shotgun (WGS) entry which is preliminary data.</text>
</comment>